<dbReference type="SUPFAM" id="SSF48452">
    <property type="entry name" value="TPR-like"/>
    <property type="match status" value="1"/>
</dbReference>
<dbReference type="Gene3D" id="1.25.40.10">
    <property type="entry name" value="Tetratricopeptide repeat domain"/>
    <property type="match status" value="1"/>
</dbReference>
<dbReference type="PROSITE" id="PS51257">
    <property type="entry name" value="PROKAR_LIPOPROTEIN"/>
    <property type="match status" value="1"/>
</dbReference>
<dbReference type="EMBL" id="FOMX01000002">
    <property type="protein sequence ID" value="SFD58016.1"/>
    <property type="molecule type" value="Genomic_DNA"/>
</dbReference>
<name>A0A1I1THD9_9BACT</name>
<dbReference type="Proteomes" id="UP000199400">
    <property type="component" value="Unassembled WGS sequence"/>
</dbReference>
<gene>
    <name evidence="1" type="ORF">SAMN02745121_00711</name>
</gene>
<evidence type="ECO:0008006" key="3">
    <source>
        <dbReference type="Google" id="ProtNLM"/>
    </source>
</evidence>
<accession>A0A1I1THD9</accession>
<sequence length="223" mass="23485">MRSSLLAVTLVALASCRPHGNAQNPKFAAAAEAHDPIAVYEALEALIDAQTDKPSDREDAYALITSWEEDTAAYAFARAAIAGRLAENRGLQAGGLVTEAEAYARKAREKEPDFREGAATHLLGSLYVAAPSRLLKHGDSETGIELLEKEVEAHPERPIGQLRLASGYITLGDADSAKEPLCAAKGMEDRLGAGDRRLLAKLIEEVGGAAALACPAPVSGAEE</sequence>
<dbReference type="RefSeq" id="WP_143140193.1">
    <property type="nucleotide sequence ID" value="NZ_FOMX01000002.1"/>
</dbReference>
<dbReference type="AlphaFoldDB" id="A0A1I1THD9"/>
<dbReference type="InterPro" id="IPR011990">
    <property type="entry name" value="TPR-like_helical_dom_sf"/>
</dbReference>
<proteinExistence type="predicted"/>
<dbReference type="STRING" id="54.SAMN02745121_00711"/>
<protein>
    <recommendedName>
        <fullName evidence="3">Tetratricopeptide repeat-containing protein</fullName>
    </recommendedName>
</protein>
<evidence type="ECO:0000313" key="2">
    <source>
        <dbReference type="Proteomes" id="UP000199400"/>
    </source>
</evidence>
<organism evidence="1 2">
    <name type="scientific">Nannocystis exedens</name>
    <dbReference type="NCBI Taxonomy" id="54"/>
    <lineage>
        <taxon>Bacteria</taxon>
        <taxon>Pseudomonadati</taxon>
        <taxon>Myxococcota</taxon>
        <taxon>Polyangia</taxon>
        <taxon>Nannocystales</taxon>
        <taxon>Nannocystaceae</taxon>
        <taxon>Nannocystis</taxon>
    </lineage>
</organism>
<reference evidence="2" key="1">
    <citation type="submission" date="2016-10" db="EMBL/GenBank/DDBJ databases">
        <authorList>
            <person name="Varghese N."/>
            <person name="Submissions S."/>
        </authorList>
    </citation>
    <scope>NUCLEOTIDE SEQUENCE [LARGE SCALE GENOMIC DNA]</scope>
    <source>
        <strain evidence="2">ATCC 25963</strain>
    </source>
</reference>
<keyword evidence="2" id="KW-1185">Reference proteome</keyword>
<evidence type="ECO:0000313" key="1">
    <source>
        <dbReference type="EMBL" id="SFD58016.1"/>
    </source>
</evidence>
<dbReference type="OrthoDB" id="5516681at2"/>